<comment type="caution">
    <text evidence="3">The sequence shown here is derived from an EMBL/GenBank/DDBJ whole genome shotgun (WGS) entry which is preliminary data.</text>
</comment>
<evidence type="ECO:0000256" key="1">
    <source>
        <dbReference type="SAM" id="MobiDB-lite"/>
    </source>
</evidence>
<feature type="compositionally biased region" description="Low complexity" evidence="1">
    <location>
        <begin position="225"/>
        <end position="238"/>
    </location>
</feature>
<feature type="chain" id="PRO_5013243068" evidence="2">
    <location>
        <begin position="34"/>
        <end position="290"/>
    </location>
</feature>
<evidence type="ECO:0000256" key="2">
    <source>
        <dbReference type="SAM" id="SignalP"/>
    </source>
</evidence>
<dbReference type="OrthoDB" id="74326at2"/>
<feature type="compositionally biased region" description="Low complexity" evidence="1">
    <location>
        <begin position="82"/>
        <end position="120"/>
    </location>
</feature>
<reference evidence="3 4" key="1">
    <citation type="submission" date="2017-05" db="EMBL/GenBank/DDBJ databases">
        <title>De novo genome assembly of Deniococcus indicus strain DR1.</title>
        <authorList>
            <person name="Chauhan D."/>
            <person name="Yennamalli R.M."/>
            <person name="Priyadarshini R."/>
        </authorList>
    </citation>
    <scope>NUCLEOTIDE SEQUENCE [LARGE SCALE GENOMIC DNA]</scope>
    <source>
        <strain evidence="3 4">DR1</strain>
    </source>
</reference>
<evidence type="ECO:0000313" key="4">
    <source>
        <dbReference type="Proteomes" id="UP000197208"/>
    </source>
</evidence>
<feature type="signal peptide" evidence="2">
    <location>
        <begin position="1"/>
        <end position="33"/>
    </location>
</feature>
<dbReference type="RefSeq" id="WP_088248174.1">
    <property type="nucleotide sequence ID" value="NZ_NHMK01000011.1"/>
</dbReference>
<sequence length="290" mass="28492">MRSTESTRFVPARSRSLLGLLTLGLLAGAPAFAQTTPPGAAPAETAPVTAPITVPTTEPAPPVPNLGLPATGTDQAAPPLPAEATPPDAAPTDPTSTDSSSTDAAPADAAPVQEPADAAPTVSSLPEPGSVKVPVLDGEEVLKTVPTVLGEALVYAGEAGDVMARTLAALKADGYAAAGESAAADRVLLSRNGQAFELSGRESFGVTVVSLSRVPGAAPTEAGPTDEAGPTEAAPAESSPEEAAPDETAPVEPPTDAPAEPDTDAPTDAAPTEPAPTEPAVPAPVTPGQP</sequence>
<accession>A0A2D0A7I7</accession>
<keyword evidence="4" id="KW-1185">Reference proteome</keyword>
<dbReference type="Proteomes" id="UP000197208">
    <property type="component" value="Unassembled WGS sequence"/>
</dbReference>
<dbReference type="AlphaFoldDB" id="A0A2D0A7I7"/>
<dbReference type="PRINTS" id="PR01217">
    <property type="entry name" value="PRICHEXTENSN"/>
</dbReference>
<feature type="compositionally biased region" description="Pro residues" evidence="1">
    <location>
        <begin position="273"/>
        <end position="290"/>
    </location>
</feature>
<feature type="region of interest" description="Disordered" evidence="1">
    <location>
        <begin position="31"/>
        <end position="134"/>
    </location>
</feature>
<dbReference type="EMBL" id="NHMK01000011">
    <property type="protein sequence ID" value="OWL96377.1"/>
    <property type="molecule type" value="Genomic_DNA"/>
</dbReference>
<gene>
    <name evidence="3" type="ORF">CBQ26_08240</name>
</gene>
<evidence type="ECO:0000313" key="3">
    <source>
        <dbReference type="EMBL" id="OWL96377.1"/>
    </source>
</evidence>
<protein>
    <submittedName>
        <fullName evidence="3">Uncharacterized protein</fullName>
    </submittedName>
</protein>
<keyword evidence="2" id="KW-0732">Signal</keyword>
<organism evidence="3 4">
    <name type="scientific">Deinococcus indicus</name>
    <dbReference type="NCBI Taxonomy" id="223556"/>
    <lineage>
        <taxon>Bacteria</taxon>
        <taxon>Thermotogati</taxon>
        <taxon>Deinococcota</taxon>
        <taxon>Deinococci</taxon>
        <taxon>Deinococcales</taxon>
        <taxon>Deinococcaceae</taxon>
        <taxon>Deinococcus</taxon>
    </lineage>
</organism>
<name>A0A2D0A7I7_9DEIO</name>
<feature type="compositionally biased region" description="Low complexity" evidence="1">
    <location>
        <begin position="31"/>
        <end position="57"/>
    </location>
</feature>
<proteinExistence type="predicted"/>
<feature type="region of interest" description="Disordered" evidence="1">
    <location>
        <begin position="215"/>
        <end position="290"/>
    </location>
</feature>